<sequence>MDEQRVIDGALAVIADTGLRNLTLASVATRAGVSRASVYRTFDNRAALIDAVVAHELATMETILSARVRYADDAAATVRAIVREVLAYFDENPALRAILRHDGAELTPFLVEDGSGHPTLVAILNEVVWRHIGQTPVAEALRPDARRAVEHLVRVVFTHFLIPTSACTDDDVARLVADAVVAPA</sequence>
<dbReference type="InterPro" id="IPR001647">
    <property type="entry name" value="HTH_TetR"/>
</dbReference>
<dbReference type="OrthoDB" id="8654052at2"/>
<dbReference type="GO" id="GO:0003700">
    <property type="term" value="F:DNA-binding transcription factor activity"/>
    <property type="evidence" value="ECO:0007669"/>
    <property type="project" value="TreeGrafter"/>
</dbReference>
<gene>
    <name evidence="6" type="ORF">nbrc107697_17100</name>
</gene>
<dbReference type="GO" id="GO:0000976">
    <property type="term" value="F:transcription cis-regulatory region binding"/>
    <property type="evidence" value="ECO:0007669"/>
    <property type="project" value="TreeGrafter"/>
</dbReference>
<evidence type="ECO:0000256" key="3">
    <source>
        <dbReference type="ARBA" id="ARBA00023163"/>
    </source>
</evidence>
<evidence type="ECO:0000313" key="6">
    <source>
        <dbReference type="EMBL" id="GED97671.1"/>
    </source>
</evidence>
<proteinExistence type="predicted"/>
<dbReference type="AlphaFoldDB" id="A0A7I9UXX6"/>
<feature type="DNA-binding region" description="H-T-H motif" evidence="4">
    <location>
        <begin position="23"/>
        <end position="42"/>
    </location>
</feature>
<dbReference type="SUPFAM" id="SSF46689">
    <property type="entry name" value="Homeodomain-like"/>
    <property type="match status" value="1"/>
</dbReference>
<evidence type="ECO:0000256" key="1">
    <source>
        <dbReference type="ARBA" id="ARBA00023015"/>
    </source>
</evidence>
<dbReference type="InterPro" id="IPR009057">
    <property type="entry name" value="Homeodomain-like_sf"/>
</dbReference>
<feature type="domain" description="HTH tetR-type" evidence="5">
    <location>
        <begin position="1"/>
        <end position="60"/>
    </location>
</feature>
<keyword evidence="2 4" id="KW-0238">DNA-binding</keyword>
<dbReference type="InterPro" id="IPR050109">
    <property type="entry name" value="HTH-type_TetR-like_transc_reg"/>
</dbReference>
<keyword evidence="1" id="KW-0805">Transcription regulation</keyword>
<keyword evidence="7" id="KW-1185">Reference proteome</keyword>
<accession>A0A7I9UXX6</accession>
<dbReference type="RefSeq" id="WP_161926966.1">
    <property type="nucleotide sequence ID" value="NZ_BJOU01000001.1"/>
</dbReference>
<dbReference type="PROSITE" id="PS50977">
    <property type="entry name" value="HTH_TETR_2"/>
    <property type="match status" value="1"/>
</dbReference>
<keyword evidence="3" id="KW-0804">Transcription</keyword>
<evidence type="ECO:0000259" key="5">
    <source>
        <dbReference type="PROSITE" id="PS50977"/>
    </source>
</evidence>
<dbReference type="PANTHER" id="PTHR30055:SF234">
    <property type="entry name" value="HTH-TYPE TRANSCRIPTIONAL REGULATOR BETI"/>
    <property type="match status" value="1"/>
</dbReference>
<dbReference type="EMBL" id="BJOU01000001">
    <property type="protein sequence ID" value="GED97671.1"/>
    <property type="molecule type" value="Genomic_DNA"/>
</dbReference>
<dbReference type="PRINTS" id="PR00455">
    <property type="entry name" value="HTHTETR"/>
</dbReference>
<protein>
    <recommendedName>
        <fullName evidence="5">HTH tetR-type domain-containing protein</fullName>
    </recommendedName>
</protein>
<evidence type="ECO:0000313" key="7">
    <source>
        <dbReference type="Proteomes" id="UP000444980"/>
    </source>
</evidence>
<dbReference type="Proteomes" id="UP000444980">
    <property type="component" value="Unassembled WGS sequence"/>
</dbReference>
<comment type="caution">
    <text evidence="6">The sequence shown here is derived from an EMBL/GenBank/DDBJ whole genome shotgun (WGS) entry which is preliminary data.</text>
</comment>
<dbReference type="Pfam" id="PF00440">
    <property type="entry name" value="TetR_N"/>
    <property type="match status" value="1"/>
</dbReference>
<reference evidence="7" key="1">
    <citation type="submission" date="2019-06" db="EMBL/GenBank/DDBJ databases">
        <title>Gordonia isolated from sludge of a wastewater treatment plant.</title>
        <authorList>
            <person name="Tamura T."/>
            <person name="Aoyama K."/>
            <person name="Kang Y."/>
            <person name="Saito S."/>
            <person name="Akiyama N."/>
            <person name="Yazawa K."/>
            <person name="Gonoi T."/>
            <person name="Mikami Y."/>
        </authorList>
    </citation>
    <scope>NUCLEOTIDE SEQUENCE [LARGE SCALE GENOMIC DNA]</scope>
    <source>
        <strain evidence="7">NBRC 107697</strain>
    </source>
</reference>
<name>A0A7I9UXX6_9ACTN</name>
<dbReference type="PANTHER" id="PTHR30055">
    <property type="entry name" value="HTH-TYPE TRANSCRIPTIONAL REGULATOR RUTR"/>
    <property type="match status" value="1"/>
</dbReference>
<dbReference type="Gene3D" id="1.10.357.10">
    <property type="entry name" value="Tetracycline Repressor, domain 2"/>
    <property type="match status" value="1"/>
</dbReference>
<evidence type="ECO:0000256" key="2">
    <source>
        <dbReference type="ARBA" id="ARBA00023125"/>
    </source>
</evidence>
<evidence type="ECO:0000256" key="4">
    <source>
        <dbReference type="PROSITE-ProRule" id="PRU00335"/>
    </source>
</evidence>
<organism evidence="6 7">
    <name type="scientific">Gordonia crocea</name>
    <dbReference type="NCBI Taxonomy" id="589162"/>
    <lineage>
        <taxon>Bacteria</taxon>
        <taxon>Bacillati</taxon>
        <taxon>Actinomycetota</taxon>
        <taxon>Actinomycetes</taxon>
        <taxon>Mycobacteriales</taxon>
        <taxon>Gordoniaceae</taxon>
        <taxon>Gordonia</taxon>
    </lineage>
</organism>